<name>A0ABY7ESE0_MYAAR</name>
<dbReference type="EMBL" id="CP111019">
    <property type="protein sequence ID" value="WAR12888.1"/>
    <property type="molecule type" value="Genomic_DNA"/>
</dbReference>
<keyword evidence="2" id="KW-1185">Reference proteome</keyword>
<protein>
    <submittedName>
        <fullName evidence="1">Uncharacterized protein</fullName>
    </submittedName>
</protein>
<sequence>MMKPIQPTGDAGEDEAEAVGALQGGVAYVEDRHLIVNQTSLIKDLSHIRKITNLTKGVVRMAKDGHALGMFEEQAVDKTNQGLGKTA</sequence>
<evidence type="ECO:0000313" key="1">
    <source>
        <dbReference type="EMBL" id="WAR12888.1"/>
    </source>
</evidence>
<dbReference type="Proteomes" id="UP001164746">
    <property type="component" value="Chromosome 8"/>
</dbReference>
<organism evidence="1 2">
    <name type="scientific">Mya arenaria</name>
    <name type="common">Soft-shell clam</name>
    <dbReference type="NCBI Taxonomy" id="6604"/>
    <lineage>
        <taxon>Eukaryota</taxon>
        <taxon>Metazoa</taxon>
        <taxon>Spiralia</taxon>
        <taxon>Lophotrochozoa</taxon>
        <taxon>Mollusca</taxon>
        <taxon>Bivalvia</taxon>
        <taxon>Autobranchia</taxon>
        <taxon>Heteroconchia</taxon>
        <taxon>Euheterodonta</taxon>
        <taxon>Imparidentia</taxon>
        <taxon>Neoheterodontei</taxon>
        <taxon>Myida</taxon>
        <taxon>Myoidea</taxon>
        <taxon>Myidae</taxon>
        <taxon>Mya</taxon>
    </lineage>
</organism>
<gene>
    <name evidence="1" type="ORF">MAR_027068</name>
</gene>
<evidence type="ECO:0000313" key="2">
    <source>
        <dbReference type="Proteomes" id="UP001164746"/>
    </source>
</evidence>
<reference evidence="1" key="1">
    <citation type="submission" date="2022-11" db="EMBL/GenBank/DDBJ databases">
        <title>Centuries of genome instability and evolution in soft-shell clam transmissible cancer (bioRxiv).</title>
        <authorList>
            <person name="Hart S.F.M."/>
            <person name="Yonemitsu M.A."/>
            <person name="Giersch R.M."/>
            <person name="Beal B.F."/>
            <person name="Arriagada G."/>
            <person name="Davis B.W."/>
            <person name="Ostrander E.A."/>
            <person name="Goff S.P."/>
            <person name="Metzger M.J."/>
        </authorList>
    </citation>
    <scope>NUCLEOTIDE SEQUENCE</scope>
    <source>
        <strain evidence="1">MELC-2E11</strain>
        <tissue evidence="1">Siphon/mantle</tissue>
    </source>
</reference>
<proteinExistence type="predicted"/>
<accession>A0ABY7ESE0</accession>